<dbReference type="EMBL" id="QKXC01000074">
    <property type="protein sequence ID" value="RBR23509.1"/>
    <property type="molecule type" value="Genomic_DNA"/>
</dbReference>
<dbReference type="OrthoDB" id="5104457at2759"/>
<dbReference type="PANTHER" id="PTHR15549">
    <property type="entry name" value="PAIRED IMMUNOGLOBULIN-LIKE TYPE 2 RECEPTOR"/>
    <property type="match status" value="1"/>
</dbReference>
<gene>
    <name evidence="7" type="ORF">FIESC28_03691</name>
</gene>
<dbReference type="Proteomes" id="UP000253153">
    <property type="component" value="Unassembled WGS sequence"/>
</dbReference>
<evidence type="ECO:0000256" key="6">
    <source>
        <dbReference type="SAM" id="Phobius"/>
    </source>
</evidence>
<evidence type="ECO:0000256" key="2">
    <source>
        <dbReference type="ARBA" id="ARBA00022692"/>
    </source>
</evidence>
<dbReference type="GO" id="GO:0071944">
    <property type="term" value="C:cell periphery"/>
    <property type="evidence" value="ECO:0007669"/>
    <property type="project" value="UniProtKB-ARBA"/>
</dbReference>
<feature type="region of interest" description="Disordered" evidence="5">
    <location>
        <begin position="149"/>
        <end position="208"/>
    </location>
</feature>
<protein>
    <recommendedName>
        <fullName evidence="9">Mid2 domain-containing protein</fullName>
    </recommendedName>
</protein>
<sequence>MMAESVQTRPGNPSRLEQAFPMVTELASLDERDVIHGRQVYQDCGFFQYNDNTSEWQTWLCVDTSSSTTTTCKTINENFGCFVWMPTTCYASTESARCNNLDKKQLCCTDPTFSECMIAQKTVGTQKLTAYVCANNPMEVSIYESTYFPTSTSEEETSSTGTESSGTPETSISRQIIDVDSTIASTTGEQTSNSNDSSSDNESRSSSTPIGPIVGGVIGGLALIALVGLGIWLIRRKKQHPGAVPSQGGYHPQSQSLPHYDYVNPAYAAPQYNQPPMSSTQANESQRFSNLPYAASPQASELPSPPARPKTPEF</sequence>
<proteinExistence type="predicted"/>
<keyword evidence="3 6" id="KW-1133">Transmembrane helix</keyword>
<name>A0A366S2F5_9HYPO</name>
<evidence type="ECO:0000313" key="7">
    <source>
        <dbReference type="EMBL" id="RBR23509.1"/>
    </source>
</evidence>
<organism evidence="7 8">
    <name type="scientific">Fusarium coffeatum</name>
    <dbReference type="NCBI Taxonomy" id="231269"/>
    <lineage>
        <taxon>Eukaryota</taxon>
        <taxon>Fungi</taxon>
        <taxon>Dikarya</taxon>
        <taxon>Ascomycota</taxon>
        <taxon>Pezizomycotina</taxon>
        <taxon>Sordariomycetes</taxon>
        <taxon>Hypocreomycetidae</taxon>
        <taxon>Hypocreales</taxon>
        <taxon>Nectriaceae</taxon>
        <taxon>Fusarium</taxon>
        <taxon>Fusarium incarnatum-equiseti species complex</taxon>
    </lineage>
</organism>
<comment type="subcellular location">
    <subcellularLocation>
        <location evidence="1">Membrane</location>
        <topology evidence="1">Single-pass membrane protein</topology>
    </subcellularLocation>
</comment>
<evidence type="ECO:0000256" key="4">
    <source>
        <dbReference type="ARBA" id="ARBA00023136"/>
    </source>
</evidence>
<feature type="compositionally biased region" description="Low complexity" evidence="5">
    <location>
        <begin position="149"/>
        <end position="171"/>
    </location>
</feature>
<evidence type="ECO:0000313" key="8">
    <source>
        <dbReference type="Proteomes" id="UP000253153"/>
    </source>
</evidence>
<accession>A0A366S2F5</accession>
<evidence type="ECO:0008006" key="9">
    <source>
        <dbReference type="Google" id="ProtNLM"/>
    </source>
</evidence>
<dbReference type="GeneID" id="41993136"/>
<feature type="compositionally biased region" description="Low complexity" evidence="5">
    <location>
        <begin position="192"/>
        <end position="208"/>
    </location>
</feature>
<feature type="transmembrane region" description="Helical" evidence="6">
    <location>
        <begin position="213"/>
        <end position="234"/>
    </location>
</feature>
<feature type="compositionally biased region" description="Pro residues" evidence="5">
    <location>
        <begin position="303"/>
        <end position="314"/>
    </location>
</feature>
<keyword evidence="8" id="KW-1185">Reference proteome</keyword>
<evidence type="ECO:0000256" key="5">
    <source>
        <dbReference type="SAM" id="MobiDB-lite"/>
    </source>
</evidence>
<dbReference type="InterPro" id="IPR051694">
    <property type="entry name" value="Immunoregulatory_rcpt-like"/>
</dbReference>
<keyword evidence="4 6" id="KW-0472">Membrane</keyword>
<dbReference type="AlphaFoldDB" id="A0A366S2F5"/>
<comment type="caution">
    <text evidence="7">The sequence shown here is derived from an EMBL/GenBank/DDBJ whole genome shotgun (WGS) entry which is preliminary data.</text>
</comment>
<feature type="compositionally biased region" description="Low complexity" evidence="5">
    <location>
        <begin position="267"/>
        <end position="276"/>
    </location>
</feature>
<evidence type="ECO:0000256" key="3">
    <source>
        <dbReference type="ARBA" id="ARBA00022989"/>
    </source>
</evidence>
<reference evidence="7 8" key="1">
    <citation type="submission" date="2018-06" db="EMBL/GenBank/DDBJ databases">
        <title>Fusarium incarnatum-equiseti species complex species 28.</title>
        <authorList>
            <person name="Gardiner D.M."/>
        </authorList>
    </citation>
    <scope>NUCLEOTIDE SEQUENCE [LARGE SCALE GENOMIC DNA]</scope>
    <source>
        <strain evidence="7 8">FIESC_28</strain>
    </source>
</reference>
<keyword evidence="2 6" id="KW-0812">Transmembrane</keyword>
<dbReference type="RefSeq" id="XP_031018100.1">
    <property type="nucleotide sequence ID" value="XM_031157840.1"/>
</dbReference>
<feature type="region of interest" description="Disordered" evidence="5">
    <location>
        <begin position="267"/>
        <end position="314"/>
    </location>
</feature>
<evidence type="ECO:0000256" key="1">
    <source>
        <dbReference type="ARBA" id="ARBA00004167"/>
    </source>
</evidence>
<feature type="compositionally biased region" description="Polar residues" evidence="5">
    <location>
        <begin position="182"/>
        <end position="191"/>
    </location>
</feature>
<dbReference type="GO" id="GO:0016020">
    <property type="term" value="C:membrane"/>
    <property type="evidence" value="ECO:0007669"/>
    <property type="project" value="UniProtKB-SubCell"/>
</dbReference>
<feature type="compositionally biased region" description="Polar residues" evidence="5">
    <location>
        <begin position="277"/>
        <end position="289"/>
    </location>
</feature>